<dbReference type="PANTHER" id="PTHR33393">
    <property type="entry name" value="POLYGLUTAMINE SYNTHESIS ACCESSORY PROTEIN RV0574C-RELATED"/>
    <property type="match status" value="1"/>
</dbReference>
<comment type="similarity">
    <text evidence="1">Belongs to the CapA family.</text>
</comment>
<keyword evidence="4" id="KW-1185">Reference proteome</keyword>
<dbReference type="AlphaFoldDB" id="A0A1H2XKD2"/>
<organism evidence="3 4">
    <name type="scientific">Tepidimicrobium xylanilyticum</name>
    <dbReference type="NCBI Taxonomy" id="1123352"/>
    <lineage>
        <taxon>Bacteria</taxon>
        <taxon>Bacillati</taxon>
        <taxon>Bacillota</taxon>
        <taxon>Tissierellia</taxon>
        <taxon>Tissierellales</taxon>
        <taxon>Tepidimicrobiaceae</taxon>
        <taxon>Tepidimicrobium</taxon>
    </lineage>
</organism>
<dbReference type="Pfam" id="PF09587">
    <property type="entry name" value="PGA_cap"/>
    <property type="match status" value="1"/>
</dbReference>
<accession>A0A1H2XKD2</accession>
<dbReference type="Gene3D" id="3.60.21.10">
    <property type="match status" value="1"/>
</dbReference>
<evidence type="ECO:0000313" key="3">
    <source>
        <dbReference type="EMBL" id="SDW93300.1"/>
    </source>
</evidence>
<dbReference type="PANTHER" id="PTHR33393:SF13">
    <property type="entry name" value="PGA BIOSYNTHESIS PROTEIN CAPA"/>
    <property type="match status" value="1"/>
</dbReference>
<reference evidence="3 4" key="1">
    <citation type="submission" date="2016-10" db="EMBL/GenBank/DDBJ databases">
        <authorList>
            <person name="de Groot N.N."/>
        </authorList>
    </citation>
    <scope>NUCLEOTIDE SEQUENCE [LARGE SCALE GENOMIC DNA]</scope>
    <source>
        <strain evidence="3 4">DSM 23310</strain>
    </source>
</reference>
<dbReference type="RefSeq" id="WP_093752307.1">
    <property type="nucleotide sequence ID" value="NZ_BSYN01000007.1"/>
</dbReference>
<dbReference type="InterPro" id="IPR029052">
    <property type="entry name" value="Metallo-depent_PP-like"/>
</dbReference>
<evidence type="ECO:0000259" key="2">
    <source>
        <dbReference type="SMART" id="SM00854"/>
    </source>
</evidence>
<dbReference type="OrthoDB" id="9810906at2"/>
<name>A0A1H2XKD2_9FIRM</name>
<dbReference type="Proteomes" id="UP000198828">
    <property type="component" value="Unassembled WGS sequence"/>
</dbReference>
<gene>
    <name evidence="3" type="ORF">SAMN05660923_01469</name>
</gene>
<dbReference type="SUPFAM" id="SSF56300">
    <property type="entry name" value="Metallo-dependent phosphatases"/>
    <property type="match status" value="1"/>
</dbReference>
<dbReference type="InterPro" id="IPR052169">
    <property type="entry name" value="CW_Biosynth-Accessory"/>
</dbReference>
<dbReference type="InterPro" id="IPR019079">
    <property type="entry name" value="Capsule_synth_CapA"/>
</dbReference>
<sequence length="347" mass="39189">MKKIIIAVVIWILIILKPFSMAYGMDEGEITTISLVGDVMMDGTVKKAVEKYGYFYPWGRVQHYFKNSHLSIVNLETSITDKETIWPDKEFNFKSSPKNLDAMKKAGINIATLANNHILDYGYEGLLDTLMYLEESGIQYVGAGRNKKEALKGTIVEANGLKFGVIAFSRVIPHVNWYATDKRPGLVGAYDGFTKDMMNRIEGLKKEVDILILSIHWGKERSTYPRKEEIAVAKEAIDRGVDIVMGHHPHVLQGIEIYKDKPIFYSLGNFVFGSKDELTKTTMIGQVVMKGKKIDRVEIIPCSIMDGRPIPLEDNEKSRVIGYIKDLSKPFKTNITSDGTIRIKSEK</sequence>
<evidence type="ECO:0000313" key="4">
    <source>
        <dbReference type="Proteomes" id="UP000198828"/>
    </source>
</evidence>
<protein>
    <submittedName>
        <fullName evidence="3">Poly-gamma-glutamate biosynthesis protein CapA/YwtB (Capsule formation), metallophosphatase superfamily</fullName>
    </submittedName>
</protein>
<dbReference type="SMART" id="SM00854">
    <property type="entry name" value="PGA_cap"/>
    <property type="match status" value="1"/>
</dbReference>
<dbReference type="CDD" id="cd07381">
    <property type="entry name" value="MPP_CapA"/>
    <property type="match status" value="1"/>
</dbReference>
<evidence type="ECO:0000256" key="1">
    <source>
        <dbReference type="ARBA" id="ARBA00005662"/>
    </source>
</evidence>
<feature type="domain" description="Capsule synthesis protein CapA" evidence="2">
    <location>
        <begin position="32"/>
        <end position="274"/>
    </location>
</feature>
<proteinExistence type="inferred from homology"/>
<dbReference type="EMBL" id="FNNG01000005">
    <property type="protein sequence ID" value="SDW93300.1"/>
    <property type="molecule type" value="Genomic_DNA"/>
</dbReference>